<evidence type="ECO:0000256" key="3">
    <source>
        <dbReference type="ARBA" id="ARBA00013085"/>
    </source>
</evidence>
<comment type="pathway">
    <text evidence="1 8">Amino-acid biosynthesis; L-histidine biosynthesis; L-histidine from 5-phospho-alpha-D-ribose 1-diphosphate: step 8/9.</text>
</comment>
<comment type="catalytic activity">
    <reaction evidence="7 8">
        <text>L-histidinol phosphate + H2O = L-histidinol + phosphate</text>
        <dbReference type="Rhea" id="RHEA:14465"/>
        <dbReference type="ChEBI" id="CHEBI:15377"/>
        <dbReference type="ChEBI" id="CHEBI:43474"/>
        <dbReference type="ChEBI" id="CHEBI:57699"/>
        <dbReference type="ChEBI" id="CHEBI:57980"/>
        <dbReference type="EC" id="3.1.3.15"/>
    </reaction>
</comment>
<dbReference type="AlphaFoldDB" id="A0A139K0C9"/>
<dbReference type="NCBIfam" id="TIGR01856">
    <property type="entry name" value="hisJ_fam"/>
    <property type="match status" value="1"/>
</dbReference>
<dbReference type="PANTHER" id="PTHR21039">
    <property type="entry name" value="HISTIDINOL PHOSPHATASE-RELATED"/>
    <property type="match status" value="1"/>
</dbReference>
<dbReference type="EC" id="3.1.3.15" evidence="3 8"/>
<name>A0A139K0C9_BACT4</name>
<evidence type="ECO:0000256" key="5">
    <source>
        <dbReference type="ARBA" id="ARBA00022801"/>
    </source>
</evidence>
<evidence type="ECO:0000256" key="2">
    <source>
        <dbReference type="ARBA" id="ARBA00009152"/>
    </source>
</evidence>
<dbReference type="UniPathway" id="UPA00031">
    <property type="reaction ID" value="UER00013"/>
</dbReference>
<dbReference type="GO" id="GO:0004401">
    <property type="term" value="F:histidinol-phosphatase activity"/>
    <property type="evidence" value="ECO:0007669"/>
    <property type="project" value="UniProtKB-UniRule"/>
</dbReference>
<dbReference type="InterPro" id="IPR010140">
    <property type="entry name" value="Histidinol_P_phosphatase_HisJ"/>
</dbReference>
<evidence type="ECO:0000256" key="1">
    <source>
        <dbReference type="ARBA" id="ARBA00004970"/>
    </source>
</evidence>
<dbReference type="SUPFAM" id="SSF89550">
    <property type="entry name" value="PHP domain-like"/>
    <property type="match status" value="1"/>
</dbReference>
<evidence type="ECO:0000256" key="6">
    <source>
        <dbReference type="ARBA" id="ARBA00023102"/>
    </source>
</evidence>
<dbReference type="InterPro" id="IPR004013">
    <property type="entry name" value="PHP_dom"/>
</dbReference>
<dbReference type="CDD" id="cd12110">
    <property type="entry name" value="PHP_HisPPase_Hisj_like"/>
    <property type="match status" value="1"/>
</dbReference>
<organism evidence="9 10">
    <name type="scientific">Bacteroides thetaiotaomicron</name>
    <dbReference type="NCBI Taxonomy" id="818"/>
    <lineage>
        <taxon>Bacteria</taxon>
        <taxon>Pseudomonadati</taxon>
        <taxon>Bacteroidota</taxon>
        <taxon>Bacteroidia</taxon>
        <taxon>Bacteroidales</taxon>
        <taxon>Bacteroidaceae</taxon>
        <taxon>Bacteroides</taxon>
    </lineage>
</organism>
<evidence type="ECO:0000256" key="7">
    <source>
        <dbReference type="ARBA" id="ARBA00049158"/>
    </source>
</evidence>
<dbReference type="EMBL" id="AP022660">
    <property type="protein sequence ID" value="BCA50893.1"/>
    <property type="molecule type" value="Genomic_DNA"/>
</dbReference>
<dbReference type="Gene3D" id="3.20.20.140">
    <property type="entry name" value="Metal-dependent hydrolases"/>
    <property type="match status" value="1"/>
</dbReference>
<keyword evidence="6 8" id="KW-0368">Histidine biosynthesis</keyword>
<dbReference type="InterPro" id="IPR016195">
    <property type="entry name" value="Pol/histidinol_Pase-like"/>
</dbReference>
<evidence type="ECO:0000313" key="9">
    <source>
        <dbReference type="EMBL" id="BCA50893.1"/>
    </source>
</evidence>
<sequence>MEDFIRFAISEGFSSYGISSHAPLPFSTAWTMEWDRMDDYLSEFARLKEKYADKIELAIGLEIDYLNEESHPAIPRFQELPLDYRIGSVHMLYSPQGKVVDIDTPADIFRQLIDAHFEGDLDYVVHLYYKNLLRMVELGGFDILGHADKMHYNASCYRPGLLDEPWYDALVRDYFAEIARHGYIVEINTKSYHDLGTFYPNERYFPLLKELGIRVQVNSDAHYPERINNSRAEALAALKKVGFDTVVEWHGGQWKDMPLLQ</sequence>
<keyword evidence="5 8" id="KW-0378">Hydrolase</keyword>
<evidence type="ECO:0000313" key="10">
    <source>
        <dbReference type="Proteomes" id="UP000500882"/>
    </source>
</evidence>
<keyword evidence="4 8" id="KW-0028">Amino-acid biosynthesis</keyword>
<dbReference type="Pfam" id="PF02811">
    <property type="entry name" value="PHP"/>
    <property type="match status" value="1"/>
</dbReference>
<dbReference type="GO" id="GO:0000105">
    <property type="term" value="P:L-histidine biosynthetic process"/>
    <property type="evidence" value="ECO:0007669"/>
    <property type="project" value="UniProtKB-UniRule"/>
</dbReference>
<dbReference type="GO" id="GO:0005737">
    <property type="term" value="C:cytoplasm"/>
    <property type="evidence" value="ECO:0007669"/>
    <property type="project" value="TreeGrafter"/>
</dbReference>
<reference evidence="9 10" key="1">
    <citation type="submission" date="2020-02" db="EMBL/GenBank/DDBJ databases">
        <title>Whole-genome sequencing and comparative analysis of the genomes of Bacteroides thetaiotaomicron and Escherichia coli isolated from a healthy resident in Vietnam.</title>
        <authorList>
            <person name="Mohsin M."/>
            <person name="Tanaka K."/>
            <person name="Kawahara R."/>
            <person name="Kondo S."/>
            <person name="Noguchi H."/>
            <person name="Motooka D."/>
            <person name="Nakamura S."/>
            <person name="Khong D.T."/>
            <person name="Nguyen T.N."/>
            <person name="Tran H.T."/>
            <person name="Yamamoto Y."/>
        </authorList>
    </citation>
    <scope>NUCLEOTIDE SEQUENCE [LARGE SCALE GENOMIC DNA]</scope>
    <source>
        <strain evidence="9 10">F9-2</strain>
    </source>
</reference>
<evidence type="ECO:0000256" key="8">
    <source>
        <dbReference type="RuleBase" id="RU366003"/>
    </source>
</evidence>
<dbReference type="PANTHER" id="PTHR21039:SF0">
    <property type="entry name" value="HISTIDINOL-PHOSPHATASE"/>
    <property type="match status" value="1"/>
</dbReference>
<proteinExistence type="inferred from homology"/>
<comment type="similarity">
    <text evidence="2 8">Belongs to the PHP hydrolase family. HisK subfamily.</text>
</comment>
<evidence type="ECO:0000256" key="4">
    <source>
        <dbReference type="ARBA" id="ARBA00022605"/>
    </source>
</evidence>
<gene>
    <name evidence="9" type="ORF">BatF92_28350</name>
</gene>
<protein>
    <recommendedName>
        <fullName evidence="3 8">Histidinol-phosphatase</fullName>
        <shortName evidence="8">HolPase</shortName>
        <ecNumber evidence="3 8">3.1.3.15</ecNumber>
    </recommendedName>
</protein>
<dbReference type="Proteomes" id="UP000500882">
    <property type="component" value="Chromosome"/>
</dbReference>
<accession>A0A139K0C9</accession>